<protein>
    <recommendedName>
        <fullName evidence="3">Phage tail protein</fullName>
    </recommendedName>
</protein>
<organism evidence="1 2">
    <name type="scientific">candidate division Kazan bacterium</name>
    <dbReference type="NCBI Taxonomy" id="2202143"/>
    <lineage>
        <taxon>Bacteria</taxon>
        <taxon>Bacteria division Kazan-3B-28</taxon>
    </lineage>
</organism>
<dbReference type="AlphaFoldDB" id="A0A420ZCL7"/>
<proteinExistence type="predicted"/>
<evidence type="ECO:0000313" key="2">
    <source>
        <dbReference type="Proteomes" id="UP000281261"/>
    </source>
</evidence>
<gene>
    <name evidence="1" type="ORF">DRH29_03035</name>
</gene>
<evidence type="ECO:0008006" key="3">
    <source>
        <dbReference type="Google" id="ProtNLM"/>
    </source>
</evidence>
<accession>A0A420ZCL7</accession>
<sequence>MSSDVENRTWKTRIKVLISHTGSPYPDIEYEGTTSDGGNEVLVEIVENVSDAERSVRDIIHSTHQWNQGTVVRPHEFSWTLEVLANTQAAKLLRHLQRDNKYFRLYLEEDIPDELPDQFVYETEILGDAWVEDRRLTVPNIGVARVVFSGRALRAAYAGGSEYGEYPYY</sequence>
<evidence type="ECO:0000313" key="1">
    <source>
        <dbReference type="EMBL" id="RLC37097.1"/>
    </source>
</evidence>
<comment type="caution">
    <text evidence="1">The sequence shown here is derived from an EMBL/GenBank/DDBJ whole genome shotgun (WGS) entry which is preliminary data.</text>
</comment>
<dbReference type="Proteomes" id="UP000281261">
    <property type="component" value="Unassembled WGS sequence"/>
</dbReference>
<reference evidence="1 2" key="1">
    <citation type="submission" date="2018-06" db="EMBL/GenBank/DDBJ databases">
        <title>Extensive metabolic versatility and redundancy in microbially diverse, dynamic hydrothermal sediments.</title>
        <authorList>
            <person name="Dombrowski N."/>
            <person name="Teske A."/>
            <person name="Baker B.J."/>
        </authorList>
    </citation>
    <scope>NUCLEOTIDE SEQUENCE [LARGE SCALE GENOMIC DNA]</scope>
    <source>
        <strain evidence="1">B79_G16</strain>
    </source>
</reference>
<dbReference type="EMBL" id="QMNG01000012">
    <property type="protein sequence ID" value="RLC37097.1"/>
    <property type="molecule type" value="Genomic_DNA"/>
</dbReference>
<name>A0A420ZCL7_UNCK3</name>